<feature type="transmembrane region" description="Helical" evidence="2">
    <location>
        <begin position="21"/>
        <end position="42"/>
    </location>
</feature>
<dbReference type="Proteomes" id="UP000674318">
    <property type="component" value="Chromosome 21"/>
</dbReference>
<comment type="caution">
    <text evidence="3">The sequence shown here is derived from an EMBL/GenBank/DDBJ whole genome shotgun (WGS) entry which is preliminary data.</text>
</comment>
<keyword evidence="4" id="KW-1185">Reference proteome</keyword>
<feature type="transmembrane region" description="Helical" evidence="2">
    <location>
        <begin position="147"/>
        <end position="166"/>
    </location>
</feature>
<feature type="region of interest" description="Disordered" evidence="1">
    <location>
        <begin position="289"/>
        <end position="336"/>
    </location>
</feature>
<name>A0A836LCX4_9TRYP</name>
<gene>
    <name evidence="3" type="ORF">JKF63_05143</name>
</gene>
<evidence type="ECO:0000256" key="2">
    <source>
        <dbReference type="SAM" id="Phobius"/>
    </source>
</evidence>
<keyword evidence="2" id="KW-0812">Transmembrane</keyword>
<protein>
    <submittedName>
        <fullName evidence="3">Uncharacterized protein</fullName>
    </submittedName>
</protein>
<organism evidence="3 4">
    <name type="scientific">Porcisia hertigi</name>
    <dbReference type="NCBI Taxonomy" id="2761500"/>
    <lineage>
        <taxon>Eukaryota</taxon>
        <taxon>Discoba</taxon>
        <taxon>Euglenozoa</taxon>
        <taxon>Kinetoplastea</taxon>
        <taxon>Metakinetoplastina</taxon>
        <taxon>Trypanosomatida</taxon>
        <taxon>Trypanosomatidae</taxon>
        <taxon>Leishmaniinae</taxon>
        <taxon>Porcisia</taxon>
    </lineage>
</organism>
<reference evidence="3 4" key="1">
    <citation type="submission" date="2021-02" db="EMBL/GenBank/DDBJ databases">
        <title>Porcisia hertigi Genome sequencing and assembly.</title>
        <authorList>
            <person name="Almutairi H."/>
            <person name="Gatherer D."/>
        </authorList>
    </citation>
    <scope>NUCLEOTIDE SEQUENCE [LARGE SCALE GENOMIC DNA]</scope>
    <source>
        <strain evidence="3 4">C119</strain>
    </source>
</reference>
<dbReference type="GeneID" id="94291189"/>
<dbReference type="EMBL" id="JAFJZO010000021">
    <property type="protein sequence ID" value="KAG5505807.1"/>
    <property type="molecule type" value="Genomic_DNA"/>
</dbReference>
<evidence type="ECO:0000313" key="4">
    <source>
        <dbReference type="Proteomes" id="UP000674318"/>
    </source>
</evidence>
<feature type="region of interest" description="Disordered" evidence="1">
    <location>
        <begin position="347"/>
        <end position="366"/>
    </location>
</feature>
<evidence type="ECO:0000256" key="1">
    <source>
        <dbReference type="SAM" id="MobiDB-lite"/>
    </source>
</evidence>
<feature type="compositionally biased region" description="Low complexity" evidence="1">
    <location>
        <begin position="471"/>
        <end position="480"/>
    </location>
</feature>
<accession>A0A836LCX4</accession>
<sequence length="532" mass="57829">MHIYSKDQQAFHLKRTRVEFWWSRINVGIVLIQFACFLSAIIRTSMAARASMTNSFFLSSALSLKAPYLVDGCEFNVTRDHAFFKNVRYTMSKDNVGYFVSRGVVNIRCLIAITAVHAVLSATNRLWFDTNTHEIRYHYVVFRKDMVMMWEILLMVLGLVVVFSITRENQIMTDYLNFCTRTGEAGIGGYNSVPPYIELSVSYIISLVATVLNALLAVWHLSKQNPRDALIREAKLQEEEWRKAMLQYHGMGSPDAAIAASSTVVQPDGHADSSSPQVIYADNRAATVNPNASTASAPPEGDGWPVKDGEVGQRPHHHSGHHSFIPKGPACSPNAISSSMQRRFQNGDSIGLDELPPSSLPHVGPSVSRPHTPLLNEDYGQEEMVEGLHYGTSGGVVGDQLESQVTMSGPGAAVDYSNSGRYELHEVGDDDEEEEEEREATAVLDVAKSTPPDSRGSFALPGRAGGGGARGASASDASTALVASRLATGPPPPPVHGADSQPRIQTNRGKMLAPPSPLQCGAETTDDTVHLQ</sequence>
<evidence type="ECO:0000313" key="3">
    <source>
        <dbReference type="EMBL" id="KAG5505807.1"/>
    </source>
</evidence>
<keyword evidence="2" id="KW-1133">Transmembrane helix</keyword>
<dbReference type="AlphaFoldDB" id="A0A836LCX4"/>
<feature type="region of interest" description="Disordered" evidence="1">
    <location>
        <begin position="448"/>
        <end position="532"/>
    </location>
</feature>
<keyword evidence="2" id="KW-0472">Membrane</keyword>
<dbReference type="RefSeq" id="XP_067757475.1">
    <property type="nucleotide sequence ID" value="XM_067901112.1"/>
</dbReference>
<feature type="transmembrane region" description="Helical" evidence="2">
    <location>
        <begin position="105"/>
        <end position="127"/>
    </location>
</feature>
<proteinExistence type="predicted"/>
<dbReference type="OrthoDB" id="273279at2759"/>
<dbReference type="KEGG" id="phet:94291189"/>
<feature type="transmembrane region" description="Helical" evidence="2">
    <location>
        <begin position="201"/>
        <end position="222"/>
    </location>
</feature>